<keyword evidence="2" id="KW-0812">Transmembrane</keyword>
<feature type="transmembrane region" description="Helical" evidence="2">
    <location>
        <begin position="83"/>
        <end position="104"/>
    </location>
</feature>
<evidence type="ECO:0000256" key="1">
    <source>
        <dbReference type="SAM" id="MobiDB-lite"/>
    </source>
</evidence>
<accession>A0A8J3GTH7</accession>
<evidence type="ECO:0000313" key="3">
    <source>
        <dbReference type="EMBL" id="GHF26868.1"/>
    </source>
</evidence>
<keyword evidence="2" id="KW-0472">Membrane</keyword>
<feature type="transmembrane region" description="Helical" evidence="2">
    <location>
        <begin position="128"/>
        <end position="151"/>
    </location>
</feature>
<keyword evidence="2" id="KW-1133">Transmembrane helix</keyword>
<protein>
    <submittedName>
        <fullName evidence="3">Uncharacterized protein</fullName>
    </submittedName>
</protein>
<dbReference type="AlphaFoldDB" id="A0A8J3GTH7"/>
<comment type="caution">
    <text evidence="3">The sequence shown here is derived from an EMBL/GenBank/DDBJ whole genome shotgun (WGS) entry which is preliminary data.</text>
</comment>
<dbReference type="EMBL" id="BNAI01000013">
    <property type="protein sequence ID" value="GHF26868.1"/>
    <property type="molecule type" value="Genomic_DNA"/>
</dbReference>
<reference evidence="3" key="2">
    <citation type="submission" date="2020-09" db="EMBL/GenBank/DDBJ databases">
        <authorList>
            <person name="Sun Q."/>
            <person name="Zhou Y."/>
        </authorList>
    </citation>
    <scope>NUCLEOTIDE SEQUENCE</scope>
    <source>
        <strain evidence="3">CGMCC 1.16548</strain>
    </source>
</reference>
<evidence type="ECO:0000256" key="2">
    <source>
        <dbReference type="SAM" id="Phobius"/>
    </source>
</evidence>
<dbReference type="Proteomes" id="UP000617531">
    <property type="component" value="Unassembled WGS sequence"/>
</dbReference>
<evidence type="ECO:0000313" key="4">
    <source>
        <dbReference type="Proteomes" id="UP000617531"/>
    </source>
</evidence>
<gene>
    <name evidence="3" type="ORF">GCM10011600_29740</name>
</gene>
<keyword evidence="4" id="KW-1185">Reference proteome</keyword>
<dbReference type="RefSeq" id="WP_191284333.1">
    <property type="nucleotide sequence ID" value="NZ_BNAI01000013.1"/>
</dbReference>
<reference evidence="3" key="1">
    <citation type="journal article" date="2014" name="Int. J. Syst. Evol. Microbiol.">
        <title>Complete genome sequence of Corynebacterium casei LMG S-19264T (=DSM 44701T), isolated from a smear-ripened cheese.</title>
        <authorList>
            <consortium name="US DOE Joint Genome Institute (JGI-PGF)"/>
            <person name="Walter F."/>
            <person name="Albersmeier A."/>
            <person name="Kalinowski J."/>
            <person name="Ruckert C."/>
        </authorList>
    </citation>
    <scope>NUCLEOTIDE SEQUENCE</scope>
    <source>
        <strain evidence="3">CGMCC 1.16548</strain>
    </source>
</reference>
<proteinExistence type="predicted"/>
<organism evidence="3 4">
    <name type="scientific">Pseudolysinimonas yzui</name>
    <dbReference type="NCBI Taxonomy" id="2708254"/>
    <lineage>
        <taxon>Bacteria</taxon>
        <taxon>Bacillati</taxon>
        <taxon>Actinomycetota</taxon>
        <taxon>Actinomycetes</taxon>
        <taxon>Micrococcales</taxon>
        <taxon>Microbacteriaceae</taxon>
        <taxon>Pseudolysinimonas</taxon>
    </lineage>
</organism>
<name>A0A8J3GTH7_9MICO</name>
<sequence>MADDARIDPRYAAQFQRGFDPARDASPVRRGPMRLEGGPPATAPRVPDPPRKAPAQPVEVPEDAEELTPAVAPTRVASTWWDWLLPGIGAVFIMIALMLLWSMATDTGAFYGSGVTSEWEVFLEQARWMLPSPLLTAGVVAITGGIVLQAVRPRE</sequence>
<feature type="region of interest" description="Disordered" evidence="1">
    <location>
        <begin position="1"/>
        <end position="66"/>
    </location>
</feature>